<feature type="domain" description="Histone deacetylase" evidence="3">
    <location>
        <begin position="18"/>
        <end position="283"/>
    </location>
</feature>
<dbReference type="InterPro" id="IPR023696">
    <property type="entry name" value="Ureohydrolase_dom_sf"/>
</dbReference>
<accession>A0A6N7LQL9</accession>
<dbReference type="Pfam" id="PF00850">
    <property type="entry name" value="Hist_deacetyl"/>
    <property type="match status" value="1"/>
</dbReference>
<dbReference type="CDD" id="cd09993">
    <property type="entry name" value="HDAC_classIV"/>
    <property type="match status" value="1"/>
</dbReference>
<comment type="similarity">
    <text evidence="1">Belongs to the histone deacetylase family.</text>
</comment>
<dbReference type="InterPro" id="IPR000286">
    <property type="entry name" value="HDACs"/>
</dbReference>
<dbReference type="Gene3D" id="3.40.800.20">
    <property type="entry name" value="Histone deacetylase domain"/>
    <property type="match status" value="1"/>
</dbReference>
<dbReference type="EMBL" id="WIRE01000001">
    <property type="protein sequence ID" value="MQX52597.1"/>
    <property type="molecule type" value="Genomic_DNA"/>
</dbReference>
<dbReference type="AlphaFoldDB" id="A0A6N7LQL9"/>
<dbReference type="InterPro" id="IPR044150">
    <property type="entry name" value="HDAC_classIV"/>
</dbReference>
<proteinExistence type="inferred from homology"/>
<evidence type="ECO:0000259" key="3">
    <source>
        <dbReference type="Pfam" id="PF00850"/>
    </source>
</evidence>
<comment type="caution">
    <text evidence="4">The sequence shown here is derived from an EMBL/GenBank/DDBJ whole genome shotgun (WGS) entry which is preliminary data.</text>
</comment>
<dbReference type="InterPro" id="IPR023801">
    <property type="entry name" value="His_deacetylse_dom"/>
</dbReference>
<organism evidence="4 5">
    <name type="scientific">Alcanivorax sediminis</name>
    <dbReference type="NCBI Taxonomy" id="2663008"/>
    <lineage>
        <taxon>Bacteria</taxon>
        <taxon>Pseudomonadati</taxon>
        <taxon>Pseudomonadota</taxon>
        <taxon>Gammaproteobacteria</taxon>
        <taxon>Oceanospirillales</taxon>
        <taxon>Alcanivoracaceae</taxon>
        <taxon>Alcanivorax</taxon>
    </lineage>
</organism>
<dbReference type="Proteomes" id="UP000469421">
    <property type="component" value="Unassembled WGS sequence"/>
</dbReference>
<evidence type="ECO:0000313" key="5">
    <source>
        <dbReference type="Proteomes" id="UP000469421"/>
    </source>
</evidence>
<protein>
    <submittedName>
        <fullName evidence="4">Histone deacetylase</fullName>
    </submittedName>
</protein>
<dbReference type="GO" id="GO:0040029">
    <property type="term" value="P:epigenetic regulation of gene expression"/>
    <property type="evidence" value="ECO:0007669"/>
    <property type="project" value="TreeGrafter"/>
</dbReference>
<evidence type="ECO:0000256" key="2">
    <source>
        <dbReference type="ARBA" id="ARBA00022801"/>
    </source>
</evidence>
<dbReference type="GO" id="GO:0004407">
    <property type="term" value="F:histone deacetylase activity"/>
    <property type="evidence" value="ECO:0007669"/>
    <property type="project" value="InterPro"/>
</dbReference>
<keyword evidence="5" id="KW-1185">Reference proteome</keyword>
<reference evidence="4 5" key="1">
    <citation type="submission" date="2019-10" db="EMBL/GenBank/DDBJ databases">
        <title>Alcanivorax sp.PA15-N-34 draft genome sequence.</title>
        <authorList>
            <person name="Liao X."/>
            <person name="Shao Z."/>
        </authorList>
    </citation>
    <scope>NUCLEOTIDE SEQUENCE [LARGE SCALE GENOMIC DNA]</scope>
    <source>
        <strain evidence="4 5">PA15-N-34</strain>
    </source>
</reference>
<gene>
    <name evidence="4" type="ORF">GFN93_05010</name>
</gene>
<evidence type="ECO:0000313" key="4">
    <source>
        <dbReference type="EMBL" id="MQX52597.1"/>
    </source>
</evidence>
<name>A0A6N7LQL9_9GAMM</name>
<dbReference type="PRINTS" id="PR01270">
    <property type="entry name" value="HDASUPER"/>
</dbReference>
<dbReference type="GO" id="GO:0016787">
    <property type="term" value="F:hydrolase activity"/>
    <property type="evidence" value="ECO:0007669"/>
    <property type="project" value="UniProtKB-KW"/>
</dbReference>
<keyword evidence="2" id="KW-0378">Hydrolase</keyword>
<dbReference type="InterPro" id="IPR037138">
    <property type="entry name" value="His_deacetylse_dom_sf"/>
</dbReference>
<sequence>MLPLVYHPDYSFPFPGEHRFPMEKFALLHDYLRSSGIAHRDNEYRPGRARQSLLSQVHCPQYVDAIVNGNLDQKALRRMGLPWSAGLIRRTCIAPMGTLLTAQLALQHGLACHLAGGTHHAHYDFGSGFCLFNDLAFAAKQVLASGSVQKILIFDCDVHQGDGTAAMLMEEPRAFTCSIHCEKNFPVRKMTSDLDVGLPLGMTDQDYLDTVFETLESLLEQVKPDLVFYDAGVDVYHHDPLGRLAISLQGIADRDHGVIRRCRDKGIPVATVIGGGYDDDRRALARRHALVIEEAARIAAFSENPSREEST</sequence>
<dbReference type="RefSeq" id="WP_153499438.1">
    <property type="nucleotide sequence ID" value="NZ_WIRE01000001.1"/>
</dbReference>
<dbReference type="PANTHER" id="PTHR10625">
    <property type="entry name" value="HISTONE DEACETYLASE HDAC1-RELATED"/>
    <property type="match status" value="1"/>
</dbReference>
<dbReference type="SUPFAM" id="SSF52768">
    <property type="entry name" value="Arginase/deacetylase"/>
    <property type="match status" value="1"/>
</dbReference>
<dbReference type="PANTHER" id="PTHR10625:SF19">
    <property type="entry name" value="HISTONE DEACETYLASE 12"/>
    <property type="match status" value="1"/>
</dbReference>
<evidence type="ECO:0000256" key="1">
    <source>
        <dbReference type="ARBA" id="ARBA00005947"/>
    </source>
</evidence>